<dbReference type="GO" id="GO:0003677">
    <property type="term" value="F:DNA binding"/>
    <property type="evidence" value="ECO:0007669"/>
    <property type="project" value="InterPro"/>
</dbReference>
<dbReference type="Pfam" id="PF01381">
    <property type="entry name" value="HTH_3"/>
    <property type="match status" value="1"/>
</dbReference>
<sequence>MAPLKSSLYVFNPEGILGVRNQLRLTQQQFADKLGVTKAAISRWEKGTVKPDADSLAGIYSIAVENRVQPEFFVKTQVKVEQGRSRLIVAWDFQNLAVSPQEFGKRDSFIRTYLNQRFPTITYSLFKVFASPIHATTTTEMAKLGWRLQEFDHDVDEELDSQVWSDCNQNAENTIFVLITQDGDFAELINDLRQKGVRTYLIAPECSSQGLKDAVGKKGWIVWPR</sequence>
<dbReference type="Gene3D" id="1.10.260.40">
    <property type="entry name" value="lambda repressor-like DNA-binding domains"/>
    <property type="match status" value="1"/>
</dbReference>
<dbReference type="SUPFAM" id="SSF47413">
    <property type="entry name" value="lambda repressor-like DNA-binding domains"/>
    <property type="match status" value="1"/>
</dbReference>
<dbReference type="SMART" id="SM00530">
    <property type="entry name" value="HTH_XRE"/>
    <property type="match status" value="1"/>
</dbReference>
<dbReference type="GO" id="GO:0004540">
    <property type="term" value="F:RNA nuclease activity"/>
    <property type="evidence" value="ECO:0007669"/>
    <property type="project" value="InterPro"/>
</dbReference>
<dbReference type="OrthoDB" id="9801008at2"/>
<dbReference type="AlphaFoldDB" id="A0A0W0GGW1"/>
<gene>
    <name evidence="2" type="ORF">DEALK_06470</name>
</gene>
<comment type="caution">
    <text evidence="2">The sequence shown here is derived from an EMBL/GenBank/DDBJ whole genome shotgun (WGS) entry which is preliminary data.</text>
</comment>
<dbReference type="CDD" id="cd00093">
    <property type="entry name" value="HTH_XRE"/>
    <property type="match status" value="1"/>
</dbReference>
<organism evidence="2 3">
    <name type="scientific">Dehalogenimonas alkenigignens</name>
    <dbReference type="NCBI Taxonomy" id="1217799"/>
    <lineage>
        <taxon>Bacteria</taxon>
        <taxon>Bacillati</taxon>
        <taxon>Chloroflexota</taxon>
        <taxon>Dehalococcoidia</taxon>
        <taxon>Dehalococcoidales</taxon>
        <taxon>Dehalococcoidaceae</taxon>
        <taxon>Dehalogenimonas</taxon>
    </lineage>
</organism>
<evidence type="ECO:0000259" key="1">
    <source>
        <dbReference type="PROSITE" id="PS50943"/>
    </source>
</evidence>
<dbReference type="InterPro" id="IPR010982">
    <property type="entry name" value="Lambda_DNA-bd_dom_sf"/>
</dbReference>
<evidence type="ECO:0000313" key="3">
    <source>
        <dbReference type="Proteomes" id="UP000053947"/>
    </source>
</evidence>
<reference evidence="2 3" key="1">
    <citation type="submission" date="2015-06" db="EMBL/GenBank/DDBJ databases">
        <title>Genome sequence of the organohalide-respiring Dehalogenimonas alkenigignens type strain (IP3-3T).</title>
        <authorList>
            <person name="Key T.A."/>
            <person name="Richmond D.P."/>
            <person name="Bowman K.S."/>
            <person name="Cho Y.-J."/>
            <person name="Chun J."/>
            <person name="da Costa M.S."/>
            <person name="Rainey F.A."/>
            <person name="Moe W.M."/>
        </authorList>
    </citation>
    <scope>NUCLEOTIDE SEQUENCE [LARGE SCALE GENOMIC DNA]</scope>
    <source>
        <strain evidence="2 3">IP3-3</strain>
    </source>
</reference>
<proteinExistence type="predicted"/>
<dbReference type="PROSITE" id="PS50943">
    <property type="entry name" value="HTH_CROC1"/>
    <property type="match status" value="1"/>
</dbReference>
<dbReference type="EMBL" id="LFDV01000002">
    <property type="protein sequence ID" value="KTB47802.1"/>
    <property type="molecule type" value="Genomic_DNA"/>
</dbReference>
<dbReference type="InterPro" id="IPR021139">
    <property type="entry name" value="NYN"/>
</dbReference>
<dbReference type="Proteomes" id="UP000053947">
    <property type="component" value="Unassembled WGS sequence"/>
</dbReference>
<feature type="domain" description="HTH cro/C1-type" evidence="1">
    <location>
        <begin position="16"/>
        <end position="56"/>
    </location>
</feature>
<dbReference type="RefSeq" id="WP_058438612.1">
    <property type="nucleotide sequence ID" value="NZ_KQ758903.1"/>
</dbReference>
<accession>A0A0W0GGW1</accession>
<keyword evidence="3" id="KW-1185">Reference proteome</keyword>
<evidence type="ECO:0000313" key="2">
    <source>
        <dbReference type="EMBL" id="KTB47802.1"/>
    </source>
</evidence>
<dbReference type="InterPro" id="IPR001387">
    <property type="entry name" value="Cro/C1-type_HTH"/>
</dbReference>
<dbReference type="Pfam" id="PF01936">
    <property type="entry name" value="NYN"/>
    <property type="match status" value="1"/>
</dbReference>
<name>A0A0W0GGW1_9CHLR</name>
<protein>
    <submittedName>
        <fullName evidence="2">NYN domain/Helix-turn-helix</fullName>
    </submittedName>
</protein>
<dbReference type="Gene3D" id="3.40.50.1010">
    <property type="entry name" value="5'-nuclease"/>
    <property type="match status" value="1"/>
</dbReference>